<keyword evidence="2" id="KW-0719">Serine esterase</keyword>
<organism evidence="11 12">
    <name type="scientific">Lophiostoma macrostomum CBS 122681</name>
    <dbReference type="NCBI Taxonomy" id="1314788"/>
    <lineage>
        <taxon>Eukaryota</taxon>
        <taxon>Fungi</taxon>
        <taxon>Dikarya</taxon>
        <taxon>Ascomycota</taxon>
        <taxon>Pezizomycotina</taxon>
        <taxon>Dothideomycetes</taxon>
        <taxon>Pleosporomycetidae</taxon>
        <taxon>Pleosporales</taxon>
        <taxon>Lophiostomataceae</taxon>
        <taxon>Lophiostoma</taxon>
    </lineage>
</organism>
<dbReference type="GO" id="GO:0030600">
    <property type="term" value="F:feruloyl esterase activity"/>
    <property type="evidence" value="ECO:0007669"/>
    <property type="project" value="UniProtKB-EC"/>
</dbReference>
<dbReference type="Proteomes" id="UP000799324">
    <property type="component" value="Unassembled WGS sequence"/>
</dbReference>
<gene>
    <name evidence="11" type="ORF">K491DRAFT_709821</name>
</gene>
<name>A0A6A6TTF0_9PLEO</name>
<dbReference type="SUPFAM" id="SSF53474">
    <property type="entry name" value="alpha/beta-Hydrolases"/>
    <property type="match status" value="1"/>
</dbReference>
<evidence type="ECO:0000256" key="4">
    <source>
        <dbReference type="ARBA" id="ARBA00022723"/>
    </source>
</evidence>
<accession>A0A6A6TTF0</accession>
<dbReference type="InterPro" id="IPR029058">
    <property type="entry name" value="AB_hydrolase_fold"/>
</dbReference>
<comment type="catalytic activity">
    <reaction evidence="9">
        <text>feruloyl-polysaccharide + H2O = ferulate + polysaccharide.</text>
        <dbReference type="EC" id="3.1.1.73"/>
    </reaction>
</comment>
<sequence>MKLAQALQIFSLGAYVASAFPTSADNSSLEVFESSCADIVPKLNIANATVYFSQFVAAGTNLTLDNNVTCTQPSQVAPVDMCRIALYVATSSQSGINMEAWLPANWTGRFLSTGNGGLNGCIGYGYMAYAISYGFASVGANNGHNGTSGGAFLNNAEVVKDFAWRSVHTGVLAGKEIAKTFYGKAHTKSYYLGCSTGGRQGFKSAQDFPEDFDGIVAGAPAIAFNNLTSWSGHFLPITGNTTAPTFVPTNMWPVIHQDILNQCDGLDGYVDGIIEDPLKCNYTSKNLICSGANTTNCLTSLQSETVQKIFSPLYADDGSLIYPRMQPGSEIVASFVQYSGTPFPYTVDWFRYAIYNDPSWDPYTISNKDYVYANQVNPADIQTWKGDLSGIQERGAKILHFHGQMDGIISSDNSPRYYNHVSQTMGLGTKQLDEFYRFFRMSGTAHCTGGDGASVFGLTYGSVESDNPKENVLMAVVEWVEKGNAPETITGTRWVNNTQSLGVDYKRAHCRWPKSNHFTGGDPKEVGSWQCI</sequence>
<evidence type="ECO:0000256" key="10">
    <source>
        <dbReference type="RuleBase" id="RU361238"/>
    </source>
</evidence>
<evidence type="ECO:0000256" key="1">
    <source>
        <dbReference type="ARBA" id="ARBA00006249"/>
    </source>
</evidence>
<dbReference type="PANTHER" id="PTHR33938:SF15">
    <property type="entry name" value="FERULOYL ESTERASE B-RELATED"/>
    <property type="match status" value="1"/>
</dbReference>
<keyword evidence="3" id="KW-0858">Xylan degradation</keyword>
<keyword evidence="6 10" id="KW-0378">Hydrolase</keyword>
<feature type="chain" id="PRO_5025716623" description="Carboxylic ester hydrolase" evidence="10">
    <location>
        <begin position="20"/>
        <end position="532"/>
    </location>
</feature>
<evidence type="ECO:0000256" key="7">
    <source>
        <dbReference type="ARBA" id="ARBA00022837"/>
    </source>
</evidence>
<keyword evidence="4" id="KW-0479">Metal-binding</keyword>
<dbReference type="EMBL" id="MU004289">
    <property type="protein sequence ID" value="KAF2662457.1"/>
    <property type="molecule type" value="Genomic_DNA"/>
</dbReference>
<dbReference type="AlphaFoldDB" id="A0A6A6TTF0"/>
<comment type="similarity">
    <text evidence="1 10">Belongs to the tannase family.</text>
</comment>
<evidence type="ECO:0000256" key="5">
    <source>
        <dbReference type="ARBA" id="ARBA00022729"/>
    </source>
</evidence>
<evidence type="ECO:0000256" key="2">
    <source>
        <dbReference type="ARBA" id="ARBA00022487"/>
    </source>
</evidence>
<dbReference type="GO" id="GO:0046872">
    <property type="term" value="F:metal ion binding"/>
    <property type="evidence" value="ECO:0007669"/>
    <property type="project" value="UniProtKB-KW"/>
</dbReference>
<proteinExistence type="inferred from homology"/>
<evidence type="ECO:0000313" key="11">
    <source>
        <dbReference type="EMBL" id="KAF2662457.1"/>
    </source>
</evidence>
<evidence type="ECO:0000256" key="3">
    <source>
        <dbReference type="ARBA" id="ARBA00022651"/>
    </source>
</evidence>
<dbReference type="Pfam" id="PF07519">
    <property type="entry name" value="Tannase"/>
    <property type="match status" value="1"/>
</dbReference>
<keyword evidence="7" id="KW-0106">Calcium</keyword>
<dbReference type="GO" id="GO:0045493">
    <property type="term" value="P:xylan catabolic process"/>
    <property type="evidence" value="ECO:0007669"/>
    <property type="project" value="UniProtKB-KW"/>
</dbReference>
<evidence type="ECO:0000256" key="8">
    <source>
        <dbReference type="ARBA" id="ARBA00023157"/>
    </source>
</evidence>
<protein>
    <recommendedName>
        <fullName evidence="10">Carboxylic ester hydrolase</fullName>
        <ecNumber evidence="10">3.1.1.-</ecNumber>
    </recommendedName>
</protein>
<evidence type="ECO:0000313" key="12">
    <source>
        <dbReference type="Proteomes" id="UP000799324"/>
    </source>
</evidence>
<reference evidence="11" key="1">
    <citation type="journal article" date="2020" name="Stud. Mycol.">
        <title>101 Dothideomycetes genomes: a test case for predicting lifestyles and emergence of pathogens.</title>
        <authorList>
            <person name="Haridas S."/>
            <person name="Albert R."/>
            <person name="Binder M."/>
            <person name="Bloem J."/>
            <person name="Labutti K."/>
            <person name="Salamov A."/>
            <person name="Andreopoulos B."/>
            <person name="Baker S."/>
            <person name="Barry K."/>
            <person name="Bills G."/>
            <person name="Bluhm B."/>
            <person name="Cannon C."/>
            <person name="Castanera R."/>
            <person name="Culley D."/>
            <person name="Daum C."/>
            <person name="Ezra D."/>
            <person name="Gonzalez J."/>
            <person name="Henrissat B."/>
            <person name="Kuo A."/>
            <person name="Liang C."/>
            <person name="Lipzen A."/>
            <person name="Lutzoni F."/>
            <person name="Magnuson J."/>
            <person name="Mondo S."/>
            <person name="Nolan M."/>
            <person name="Ohm R."/>
            <person name="Pangilinan J."/>
            <person name="Park H.-J."/>
            <person name="Ramirez L."/>
            <person name="Alfaro M."/>
            <person name="Sun H."/>
            <person name="Tritt A."/>
            <person name="Yoshinaga Y."/>
            <person name="Zwiers L.-H."/>
            <person name="Turgeon B."/>
            <person name="Goodwin S."/>
            <person name="Spatafora J."/>
            <person name="Crous P."/>
            <person name="Grigoriev I."/>
        </authorList>
    </citation>
    <scope>NUCLEOTIDE SEQUENCE</scope>
    <source>
        <strain evidence="11">CBS 122681</strain>
    </source>
</reference>
<keyword evidence="3" id="KW-0624">Polysaccharide degradation</keyword>
<evidence type="ECO:0000256" key="6">
    <source>
        <dbReference type="ARBA" id="ARBA00022801"/>
    </source>
</evidence>
<dbReference type="OrthoDB" id="3039123at2759"/>
<evidence type="ECO:0000256" key="9">
    <source>
        <dbReference type="ARBA" id="ARBA00034075"/>
    </source>
</evidence>
<dbReference type="InterPro" id="IPR011118">
    <property type="entry name" value="Tannase/feruloyl_esterase"/>
</dbReference>
<dbReference type="PANTHER" id="PTHR33938">
    <property type="entry name" value="FERULOYL ESTERASE B-RELATED"/>
    <property type="match status" value="1"/>
</dbReference>
<keyword evidence="8" id="KW-1015">Disulfide bond</keyword>
<keyword evidence="12" id="KW-1185">Reference proteome</keyword>
<keyword evidence="5 10" id="KW-0732">Signal</keyword>
<feature type="signal peptide" evidence="10">
    <location>
        <begin position="1"/>
        <end position="19"/>
    </location>
</feature>
<keyword evidence="3" id="KW-0119">Carbohydrate metabolism</keyword>
<dbReference type="EC" id="3.1.1.-" evidence="10"/>